<accession>A0A4R7F071</accession>
<evidence type="ECO:0000313" key="3">
    <source>
        <dbReference type="Proteomes" id="UP000295215"/>
    </source>
</evidence>
<feature type="signal peptide" evidence="1">
    <location>
        <begin position="1"/>
        <end position="23"/>
    </location>
</feature>
<evidence type="ECO:0000256" key="1">
    <source>
        <dbReference type="SAM" id="SignalP"/>
    </source>
</evidence>
<dbReference type="OrthoDB" id="678278at2"/>
<dbReference type="RefSeq" id="WP_133712224.1">
    <property type="nucleotide sequence ID" value="NZ_SOAG01000009.1"/>
</dbReference>
<dbReference type="AlphaFoldDB" id="A0A4R7F071"/>
<evidence type="ECO:0000313" key="2">
    <source>
        <dbReference type="EMBL" id="TDS60148.1"/>
    </source>
</evidence>
<dbReference type="EMBL" id="SOAG01000009">
    <property type="protein sequence ID" value="TDS60148.1"/>
    <property type="molecule type" value="Genomic_DNA"/>
</dbReference>
<protein>
    <submittedName>
        <fullName evidence="2">Uncharacterized protein</fullName>
    </submittedName>
</protein>
<keyword evidence="3" id="KW-1185">Reference proteome</keyword>
<comment type="caution">
    <text evidence="2">The sequence shown here is derived from an EMBL/GenBank/DDBJ whole genome shotgun (WGS) entry which is preliminary data.</text>
</comment>
<dbReference type="Proteomes" id="UP000295215">
    <property type="component" value="Unassembled WGS sequence"/>
</dbReference>
<reference evidence="2 3" key="1">
    <citation type="submission" date="2019-03" db="EMBL/GenBank/DDBJ databases">
        <title>Genomic Encyclopedia of Archaeal and Bacterial Type Strains, Phase II (KMG-II): from individual species to whole genera.</title>
        <authorList>
            <person name="Goeker M."/>
        </authorList>
    </citation>
    <scope>NUCLEOTIDE SEQUENCE [LARGE SCALE GENOMIC DNA]</scope>
    <source>
        <strain evidence="2 3">DSM 28213</strain>
    </source>
</reference>
<organism evidence="2 3">
    <name type="scientific">Myroides indicus</name>
    <dbReference type="NCBI Taxonomy" id="1323422"/>
    <lineage>
        <taxon>Bacteria</taxon>
        <taxon>Pseudomonadati</taxon>
        <taxon>Bacteroidota</taxon>
        <taxon>Flavobacteriia</taxon>
        <taxon>Flavobacteriales</taxon>
        <taxon>Flavobacteriaceae</taxon>
        <taxon>Myroides</taxon>
    </lineage>
</organism>
<proteinExistence type="predicted"/>
<gene>
    <name evidence="2" type="ORF">C8P70_1094</name>
</gene>
<keyword evidence="1" id="KW-0732">Signal</keyword>
<name>A0A4R7F071_9FLAO</name>
<sequence length="128" mass="15587">MKKILTLFWIAFGVLMAYQEANAQTQAEDQNPNFRVSMNKYLAAADSLSVTMNTTVQDTYKAYDWYEAREERRALRRQYRHEERMARIKYGRDYYPNYYGSYYGYNSGWNWNWMPRVGYRTGNWWFSI</sequence>
<feature type="chain" id="PRO_5020512343" evidence="1">
    <location>
        <begin position="24"/>
        <end position="128"/>
    </location>
</feature>